<dbReference type="GO" id="GO:0046933">
    <property type="term" value="F:proton-transporting ATP synthase activity, rotational mechanism"/>
    <property type="evidence" value="ECO:0007669"/>
    <property type="project" value="UniProtKB-UniRule"/>
</dbReference>
<dbReference type="GO" id="GO:0005886">
    <property type="term" value="C:plasma membrane"/>
    <property type="evidence" value="ECO:0007669"/>
    <property type="project" value="UniProtKB-SubCell"/>
</dbReference>
<comment type="similarity">
    <text evidence="3 10 11">Belongs to the ATPase epsilon chain family.</text>
</comment>
<dbReference type="PANTHER" id="PTHR13822">
    <property type="entry name" value="ATP SYNTHASE DELTA/EPSILON CHAIN"/>
    <property type="match status" value="1"/>
</dbReference>
<evidence type="ECO:0000256" key="9">
    <source>
        <dbReference type="ARBA" id="ARBA00023310"/>
    </source>
</evidence>
<dbReference type="HAMAP" id="MF_00530">
    <property type="entry name" value="ATP_synth_epsil_bac"/>
    <property type="match status" value="1"/>
</dbReference>
<keyword evidence="4 10" id="KW-0813">Transport</keyword>
<dbReference type="Pfam" id="PF02823">
    <property type="entry name" value="ATP-synt_DE_N"/>
    <property type="match status" value="1"/>
</dbReference>
<evidence type="ECO:0000256" key="11">
    <source>
        <dbReference type="RuleBase" id="RU003656"/>
    </source>
</evidence>
<comment type="subunit">
    <text evidence="10 11">F-type ATPases have 2 components, CF(1) - the catalytic core - and CF(0) - the membrane proton channel. CF(1) has five subunits: alpha(3), beta(3), gamma(1), delta(1), epsilon(1). CF(0) has three main subunits: a, b and c.</text>
</comment>
<organism evidence="13 14">
    <name type="scientific">Commensalibacter intestini</name>
    <dbReference type="NCBI Taxonomy" id="479936"/>
    <lineage>
        <taxon>Bacteria</taxon>
        <taxon>Pseudomonadati</taxon>
        <taxon>Pseudomonadota</taxon>
        <taxon>Alphaproteobacteria</taxon>
        <taxon>Acetobacterales</taxon>
        <taxon>Acetobacteraceae</taxon>
    </lineage>
</organism>
<evidence type="ECO:0000256" key="7">
    <source>
        <dbReference type="ARBA" id="ARBA00023136"/>
    </source>
</evidence>
<keyword evidence="6 10" id="KW-0406">Ion transport</keyword>
<dbReference type="CDD" id="cd12152">
    <property type="entry name" value="F1-ATPase_delta"/>
    <property type="match status" value="1"/>
</dbReference>
<feature type="domain" description="ATP synthase F1 complex delta/epsilon subunit N-terminal" evidence="12">
    <location>
        <begin position="3"/>
        <end position="81"/>
    </location>
</feature>
<accession>A0A251ZTI4</accession>
<dbReference type="GO" id="GO:0045259">
    <property type="term" value="C:proton-transporting ATP synthase complex"/>
    <property type="evidence" value="ECO:0007669"/>
    <property type="project" value="UniProtKB-KW"/>
</dbReference>
<dbReference type="InterPro" id="IPR001469">
    <property type="entry name" value="ATP_synth_F1_dsu/esu"/>
</dbReference>
<gene>
    <name evidence="10" type="primary">atpC</name>
    <name evidence="13" type="ORF">HK18_00105</name>
</gene>
<evidence type="ECO:0000256" key="2">
    <source>
        <dbReference type="ARBA" id="ARBA00004184"/>
    </source>
</evidence>
<name>A0A251ZTI4_9PROT</name>
<keyword evidence="5 10" id="KW-0375">Hydrogen ion transport</keyword>
<dbReference type="AlphaFoldDB" id="A0A251ZTI4"/>
<dbReference type="InterPro" id="IPR020546">
    <property type="entry name" value="ATP_synth_F1_dsu/esu_N"/>
</dbReference>
<dbReference type="RefSeq" id="WP_086632532.1">
    <property type="nucleotide sequence ID" value="NZ_JOPB01000010.1"/>
</dbReference>
<comment type="caution">
    <text evidence="13">The sequence shown here is derived from an EMBL/GenBank/DDBJ whole genome shotgun (WGS) entry which is preliminary data.</text>
</comment>
<dbReference type="SUPFAM" id="SSF51344">
    <property type="entry name" value="Epsilon subunit of F1F0-ATP synthase N-terminal domain"/>
    <property type="match status" value="1"/>
</dbReference>
<dbReference type="PANTHER" id="PTHR13822:SF10">
    <property type="entry name" value="ATP SYNTHASE EPSILON CHAIN, CHLOROPLASTIC"/>
    <property type="match status" value="1"/>
</dbReference>
<keyword evidence="8 10" id="KW-0139">CF(1)</keyword>
<evidence type="ECO:0000256" key="6">
    <source>
        <dbReference type="ARBA" id="ARBA00023065"/>
    </source>
</evidence>
<evidence type="ECO:0000256" key="5">
    <source>
        <dbReference type="ARBA" id="ARBA00022781"/>
    </source>
</evidence>
<proteinExistence type="inferred from homology"/>
<evidence type="ECO:0000256" key="8">
    <source>
        <dbReference type="ARBA" id="ARBA00023196"/>
    </source>
</evidence>
<evidence type="ECO:0000256" key="4">
    <source>
        <dbReference type="ARBA" id="ARBA00022448"/>
    </source>
</evidence>
<protein>
    <recommendedName>
        <fullName evidence="10">ATP synthase epsilon chain</fullName>
    </recommendedName>
    <alternativeName>
        <fullName evidence="10">ATP synthase F1 sector epsilon subunit</fullName>
    </alternativeName>
    <alternativeName>
        <fullName evidence="10">F-ATPase epsilon subunit</fullName>
    </alternativeName>
</protein>
<comment type="function">
    <text evidence="1 10">Produces ATP from ADP in the presence of a proton gradient across the membrane.</text>
</comment>
<dbReference type="NCBIfam" id="TIGR01216">
    <property type="entry name" value="ATP_synt_epsi"/>
    <property type="match status" value="1"/>
</dbReference>
<evidence type="ECO:0000259" key="12">
    <source>
        <dbReference type="Pfam" id="PF02823"/>
    </source>
</evidence>
<dbReference type="Gene3D" id="2.60.15.10">
    <property type="entry name" value="F0F1 ATP synthase delta/epsilon subunit, N-terminal"/>
    <property type="match status" value="1"/>
</dbReference>
<evidence type="ECO:0000256" key="3">
    <source>
        <dbReference type="ARBA" id="ARBA00005712"/>
    </source>
</evidence>
<dbReference type="Proteomes" id="UP000194946">
    <property type="component" value="Unassembled WGS sequence"/>
</dbReference>
<keyword evidence="10" id="KW-1003">Cell membrane</keyword>
<evidence type="ECO:0000313" key="13">
    <source>
        <dbReference type="EMBL" id="OUI77954.1"/>
    </source>
</evidence>
<evidence type="ECO:0000256" key="1">
    <source>
        <dbReference type="ARBA" id="ARBA00003543"/>
    </source>
</evidence>
<comment type="subcellular location">
    <subcellularLocation>
        <location evidence="10">Cell membrane</location>
        <topology evidence="10">Peripheral membrane protein</topology>
    </subcellularLocation>
    <subcellularLocation>
        <location evidence="2">Endomembrane system</location>
        <topology evidence="2">Peripheral membrane protein</topology>
    </subcellularLocation>
</comment>
<keyword evidence="9 10" id="KW-0066">ATP synthesis</keyword>
<dbReference type="InterPro" id="IPR036771">
    <property type="entry name" value="ATPsynth_dsu/esu_N"/>
</dbReference>
<evidence type="ECO:0000313" key="14">
    <source>
        <dbReference type="Proteomes" id="UP000194946"/>
    </source>
</evidence>
<evidence type="ECO:0000256" key="10">
    <source>
        <dbReference type="HAMAP-Rule" id="MF_00530"/>
    </source>
</evidence>
<reference evidence="14" key="1">
    <citation type="submission" date="2014-06" db="EMBL/GenBank/DDBJ databases">
        <authorList>
            <person name="Winans N.J."/>
            <person name="Newell P.D."/>
            <person name="Douglas A.E."/>
        </authorList>
    </citation>
    <scope>NUCLEOTIDE SEQUENCE [LARGE SCALE GENOMIC DNA]</scope>
    <source>
        <strain evidence="14">DmL_052</strain>
    </source>
</reference>
<sequence>MSIQLEIVSPEKVVVSQQVDMAVLPGLEGDIAAMEGHVPMIFLLRGGVIHLYEGNKITDSFFVESGFAEMKETQCTVLAKEVKKLDELSEEVATKRLADLEASFQEAAKGNDAEKQRELTDEIQNARVMLELATSVKK</sequence>
<keyword evidence="7 10" id="KW-0472">Membrane</keyword>
<dbReference type="EMBL" id="JOPB01000010">
    <property type="protein sequence ID" value="OUI77954.1"/>
    <property type="molecule type" value="Genomic_DNA"/>
</dbReference>
<dbReference type="GO" id="GO:0012505">
    <property type="term" value="C:endomembrane system"/>
    <property type="evidence" value="ECO:0007669"/>
    <property type="project" value="UniProtKB-SubCell"/>
</dbReference>
<keyword evidence="14" id="KW-1185">Reference proteome</keyword>
<dbReference type="GO" id="GO:0005524">
    <property type="term" value="F:ATP binding"/>
    <property type="evidence" value="ECO:0007669"/>
    <property type="project" value="UniProtKB-UniRule"/>
</dbReference>